<name>A0A9D3ZRB6_9ROSI</name>
<evidence type="ECO:0000313" key="1">
    <source>
        <dbReference type="EMBL" id="KAH1057202.1"/>
    </source>
</evidence>
<sequence>MKIGFNLVSQKDALWVRVLCSKYGWKNQIPDSIHRSNFSHLWRSLSKVWPLCCENLIWSIGEGKSIRGWKDSWIPDVGPLCSYFPTHPNIDLECTLKDWVFPDGTWNLELLRL</sequence>
<keyword evidence="2" id="KW-1185">Reference proteome</keyword>
<organism evidence="1 2">
    <name type="scientific">Gossypium stocksii</name>
    <dbReference type="NCBI Taxonomy" id="47602"/>
    <lineage>
        <taxon>Eukaryota</taxon>
        <taxon>Viridiplantae</taxon>
        <taxon>Streptophyta</taxon>
        <taxon>Embryophyta</taxon>
        <taxon>Tracheophyta</taxon>
        <taxon>Spermatophyta</taxon>
        <taxon>Magnoliopsida</taxon>
        <taxon>eudicotyledons</taxon>
        <taxon>Gunneridae</taxon>
        <taxon>Pentapetalae</taxon>
        <taxon>rosids</taxon>
        <taxon>malvids</taxon>
        <taxon>Malvales</taxon>
        <taxon>Malvaceae</taxon>
        <taxon>Malvoideae</taxon>
        <taxon>Gossypium</taxon>
    </lineage>
</organism>
<proteinExistence type="predicted"/>
<gene>
    <name evidence="1" type="ORF">J1N35_035267</name>
</gene>
<protein>
    <recommendedName>
        <fullName evidence="3">Reverse transcriptase zinc-binding domain-containing protein</fullName>
    </recommendedName>
</protein>
<dbReference type="Proteomes" id="UP000828251">
    <property type="component" value="Unassembled WGS sequence"/>
</dbReference>
<comment type="caution">
    <text evidence="1">The sequence shown here is derived from an EMBL/GenBank/DDBJ whole genome shotgun (WGS) entry which is preliminary data.</text>
</comment>
<evidence type="ECO:0000313" key="2">
    <source>
        <dbReference type="Proteomes" id="UP000828251"/>
    </source>
</evidence>
<dbReference type="EMBL" id="JAIQCV010000010">
    <property type="protein sequence ID" value="KAH1057202.1"/>
    <property type="molecule type" value="Genomic_DNA"/>
</dbReference>
<dbReference type="OrthoDB" id="1938625at2759"/>
<dbReference type="AlphaFoldDB" id="A0A9D3ZRB6"/>
<evidence type="ECO:0008006" key="3">
    <source>
        <dbReference type="Google" id="ProtNLM"/>
    </source>
</evidence>
<reference evidence="1 2" key="1">
    <citation type="journal article" date="2021" name="Plant Biotechnol. J.">
        <title>Multi-omics assisted identification of the key and species-specific regulatory components of drought-tolerant mechanisms in Gossypium stocksii.</title>
        <authorList>
            <person name="Yu D."/>
            <person name="Ke L."/>
            <person name="Zhang D."/>
            <person name="Wu Y."/>
            <person name="Sun Y."/>
            <person name="Mei J."/>
            <person name="Sun J."/>
            <person name="Sun Y."/>
        </authorList>
    </citation>
    <scope>NUCLEOTIDE SEQUENCE [LARGE SCALE GENOMIC DNA]</scope>
    <source>
        <strain evidence="2">cv. E1</strain>
        <tissue evidence="1">Leaf</tissue>
    </source>
</reference>
<accession>A0A9D3ZRB6</accession>